<evidence type="ECO:0000256" key="1">
    <source>
        <dbReference type="SAM" id="MobiDB-lite"/>
    </source>
</evidence>
<feature type="compositionally biased region" description="Low complexity" evidence="1">
    <location>
        <begin position="396"/>
        <end position="415"/>
    </location>
</feature>
<gene>
    <name evidence="3" type="ORF">ACFSUE_20045</name>
</gene>
<feature type="region of interest" description="Disordered" evidence="1">
    <location>
        <begin position="1"/>
        <end position="29"/>
    </location>
</feature>
<evidence type="ECO:0000313" key="4">
    <source>
        <dbReference type="Proteomes" id="UP001597399"/>
    </source>
</evidence>
<reference evidence="4" key="1">
    <citation type="journal article" date="2019" name="Int. J. Syst. Evol. Microbiol.">
        <title>The Global Catalogue of Microorganisms (GCM) 10K type strain sequencing project: providing services to taxonomists for standard genome sequencing and annotation.</title>
        <authorList>
            <consortium name="The Broad Institute Genomics Platform"/>
            <consortium name="The Broad Institute Genome Sequencing Center for Infectious Disease"/>
            <person name="Wu L."/>
            <person name="Ma J."/>
        </authorList>
    </citation>
    <scope>NUCLEOTIDE SEQUENCE [LARGE SCALE GENOMIC DNA]</scope>
    <source>
        <strain evidence="4">TISTR 2466</strain>
    </source>
</reference>
<keyword evidence="3" id="KW-0966">Cell projection</keyword>
<comment type="caution">
    <text evidence="3">The sequence shown here is derived from an EMBL/GenBank/DDBJ whole genome shotgun (WGS) entry which is preliminary data.</text>
</comment>
<dbReference type="Proteomes" id="UP001597399">
    <property type="component" value="Unassembled WGS sequence"/>
</dbReference>
<dbReference type="InterPro" id="IPR038610">
    <property type="entry name" value="FliK-like_C_sf"/>
</dbReference>
<keyword evidence="3" id="KW-0969">Cilium</keyword>
<dbReference type="EMBL" id="JBHUMQ010000056">
    <property type="protein sequence ID" value="MFD2695901.1"/>
    <property type="molecule type" value="Genomic_DNA"/>
</dbReference>
<dbReference type="InterPro" id="IPR021136">
    <property type="entry name" value="Flagellar_hook_control-like_C"/>
</dbReference>
<protein>
    <submittedName>
        <fullName evidence="3">Flagellar hook-length control protein FliK</fullName>
    </submittedName>
</protein>
<name>A0ABW5S7X7_9BACL</name>
<organism evidence="3 4">
    <name type="scientific">Sporolactobacillus shoreicorticis</name>
    <dbReference type="NCBI Taxonomy" id="1923877"/>
    <lineage>
        <taxon>Bacteria</taxon>
        <taxon>Bacillati</taxon>
        <taxon>Bacillota</taxon>
        <taxon>Bacilli</taxon>
        <taxon>Bacillales</taxon>
        <taxon>Sporolactobacillaceae</taxon>
        <taxon>Sporolactobacillus</taxon>
    </lineage>
</organism>
<dbReference type="Pfam" id="PF02120">
    <property type="entry name" value="Flg_hook"/>
    <property type="match status" value="1"/>
</dbReference>
<feature type="compositionally biased region" description="Basic residues" evidence="1">
    <location>
        <begin position="19"/>
        <end position="29"/>
    </location>
</feature>
<feature type="compositionally biased region" description="Basic and acidic residues" evidence="1">
    <location>
        <begin position="422"/>
        <end position="442"/>
    </location>
</feature>
<evidence type="ECO:0000313" key="3">
    <source>
        <dbReference type="EMBL" id="MFD2695901.1"/>
    </source>
</evidence>
<evidence type="ECO:0000259" key="2">
    <source>
        <dbReference type="Pfam" id="PF02120"/>
    </source>
</evidence>
<feature type="region of interest" description="Disordered" evidence="1">
    <location>
        <begin position="395"/>
        <end position="451"/>
    </location>
</feature>
<dbReference type="CDD" id="cd17470">
    <property type="entry name" value="T3SS_Flik_C"/>
    <property type="match status" value="1"/>
</dbReference>
<feature type="domain" description="Flagellar hook-length control protein-like C-terminal" evidence="2">
    <location>
        <begin position="320"/>
        <end position="393"/>
    </location>
</feature>
<proteinExistence type="predicted"/>
<dbReference type="RefSeq" id="WP_253061518.1">
    <property type="nucleotide sequence ID" value="NZ_JAMXWM010000009.1"/>
</dbReference>
<feature type="region of interest" description="Disordered" evidence="1">
    <location>
        <begin position="238"/>
        <end position="263"/>
    </location>
</feature>
<accession>A0ABW5S7X7</accession>
<dbReference type="Gene3D" id="3.30.750.140">
    <property type="match status" value="1"/>
</dbReference>
<sequence>MNTNVSDIKAEKSETLPAAKKKNKNAKNTKHSFLSIMQLVQQAGAAMVSGTAAQPASSDAELNNSKSLLSQKSSAAKNTQKMNHVLEPAATKIKSAEKKTVVHGLAKEDIIGKVGFDHKNNDFQKAQALIPSPKPNHIHRTSKNSDALLMIHTANTKQGQTKTDLNSDTHLNINRLRSGTAEQQTMHDSLAKGQQNAETATLNKTRLLLQPHVNQLNNHAKNERDSVTSQRMLLGGQEKEFSGDYNQSSSKKVNAKDSPAQTDHSKIQIGLENHRAATGQMSKLELWTAFQSGKNVESQGSVHEQVANHLSEWLGKASFKLEKNGTQSFTVTLYPEHLGKLVISVGRGEQGLTAQLTAETQRAKDLLESGLGQLKHDCAGRGITLTQIDVNRQLYQPSSDSSSSQGQQQGSSRQGNPQEENQDQHKQSHRMDTEAEQNDHSFLEFMTGGGI</sequence>
<keyword evidence="4" id="KW-1185">Reference proteome</keyword>
<keyword evidence="3" id="KW-0282">Flagellum</keyword>